<evidence type="ECO:0000256" key="1">
    <source>
        <dbReference type="SAM" id="MobiDB-lite"/>
    </source>
</evidence>
<dbReference type="PANTHER" id="PTHR36478">
    <property type="entry name" value="OS04G0614237 PROTEIN-RELATED"/>
    <property type="match status" value="1"/>
</dbReference>
<dbReference type="AlphaFoldDB" id="A0ABC8WQ98"/>
<dbReference type="PROSITE" id="PS50896">
    <property type="entry name" value="LISH"/>
    <property type="match status" value="1"/>
</dbReference>
<organism evidence="2 3">
    <name type="scientific">Urochloa decumbens</name>
    <dbReference type="NCBI Taxonomy" id="240449"/>
    <lineage>
        <taxon>Eukaryota</taxon>
        <taxon>Viridiplantae</taxon>
        <taxon>Streptophyta</taxon>
        <taxon>Embryophyta</taxon>
        <taxon>Tracheophyta</taxon>
        <taxon>Spermatophyta</taxon>
        <taxon>Magnoliopsida</taxon>
        <taxon>Liliopsida</taxon>
        <taxon>Poales</taxon>
        <taxon>Poaceae</taxon>
        <taxon>PACMAD clade</taxon>
        <taxon>Panicoideae</taxon>
        <taxon>Panicodae</taxon>
        <taxon>Paniceae</taxon>
        <taxon>Melinidinae</taxon>
        <taxon>Urochloa</taxon>
    </lineage>
</organism>
<gene>
    <name evidence="2" type="ORF">URODEC1_LOCUS15816</name>
</gene>
<name>A0ABC8WQ98_9POAL</name>
<feature type="region of interest" description="Disordered" evidence="1">
    <location>
        <begin position="246"/>
        <end position="275"/>
    </location>
</feature>
<accession>A0ABC8WQ98</accession>
<evidence type="ECO:0000313" key="2">
    <source>
        <dbReference type="EMBL" id="CAL4912775.1"/>
    </source>
</evidence>
<protein>
    <submittedName>
        <fullName evidence="2">Uncharacterized protein</fullName>
    </submittedName>
</protein>
<dbReference type="PANTHER" id="PTHR36478:SF18">
    <property type="entry name" value="LISH DOMAIN-CONTAINING PROTEIN"/>
    <property type="match status" value="1"/>
</dbReference>
<sequence>MTTRPGDRSAAFAGLRLRRLISFLRRRRLYRTAHALERETGVFFDAEHLRRMLLHDRWAAASSYALSFVNARDCSHEADLLNFRILVLRVLAALAAGQGRFVDSLFRRIYSYLHVYDDCDNLRRLLLSMRSDDTKSSILYQRTKPKAVKDIMDLVAKCPELKLKTRLPRSTFDPAYIMSFGPRLRQHSTRHTNKISSIPARTIALSFVRKRPSHISHKTNDSDVPSAPVLKSMLFASPKPAKMFPFSSANDPGMKHSRHHDGPYPGSSEDCDLRN</sequence>
<evidence type="ECO:0000313" key="3">
    <source>
        <dbReference type="Proteomes" id="UP001497457"/>
    </source>
</evidence>
<reference evidence="2" key="1">
    <citation type="submission" date="2024-10" db="EMBL/GenBank/DDBJ databases">
        <authorList>
            <person name="Ryan C."/>
        </authorList>
    </citation>
    <scope>NUCLEOTIDE SEQUENCE [LARGE SCALE GENOMIC DNA]</scope>
</reference>
<dbReference type="InterPro" id="IPR006594">
    <property type="entry name" value="LisH"/>
</dbReference>
<proteinExistence type="predicted"/>
<keyword evidence="3" id="KW-1185">Reference proteome</keyword>
<dbReference type="EMBL" id="OZ075123">
    <property type="protein sequence ID" value="CAL4912775.1"/>
    <property type="molecule type" value="Genomic_DNA"/>
</dbReference>
<dbReference type="Proteomes" id="UP001497457">
    <property type="component" value="Chromosome 13rd"/>
</dbReference>